<evidence type="ECO:0000313" key="1">
    <source>
        <dbReference type="EMBL" id="DAG02155.1"/>
    </source>
</evidence>
<reference evidence="1" key="1">
    <citation type="journal article" date="2021" name="Proc. Natl. Acad. Sci. U.S.A.">
        <title>A Catalog of Tens of Thousands of Viruses from Human Metagenomes Reveals Hidden Associations with Chronic Diseases.</title>
        <authorList>
            <person name="Tisza M.J."/>
            <person name="Buck C.B."/>
        </authorList>
    </citation>
    <scope>NUCLEOTIDE SEQUENCE</scope>
    <source>
        <strain evidence="1">Ctdd214</strain>
    </source>
</reference>
<dbReference type="EMBL" id="BK016204">
    <property type="protein sequence ID" value="DAG02155.1"/>
    <property type="molecule type" value="Genomic_DNA"/>
</dbReference>
<protein>
    <submittedName>
        <fullName evidence="1">Uncharacterized protein</fullName>
    </submittedName>
</protein>
<proteinExistence type="predicted"/>
<accession>A0A8S5V6A5</accession>
<name>A0A8S5V6A5_9CAUD</name>
<organism evidence="1">
    <name type="scientific">Siphoviridae sp. ctdd214</name>
    <dbReference type="NCBI Taxonomy" id="2825581"/>
    <lineage>
        <taxon>Viruses</taxon>
        <taxon>Duplodnaviria</taxon>
        <taxon>Heunggongvirae</taxon>
        <taxon>Uroviricota</taxon>
        <taxon>Caudoviricetes</taxon>
    </lineage>
</organism>
<sequence length="56" mass="6586">MTTYELTKSVISRTIKKGGCTEEYCTEMKEKLDVFLLNERINTEEYEELTKLMETA</sequence>